<comment type="similarity">
    <text evidence="2">Belongs to the nucleotide-sugar transporter family. SLC35A subfamily.</text>
</comment>
<protein>
    <recommendedName>
        <fullName evidence="11">UDP-galactose transporter</fullName>
    </recommendedName>
</protein>
<comment type="caution">
    <text evidence="9">The sequence shown here is derived from an EMBL/GenBank/DDBJ whole genome shotgun (WGS) entry which is preliminary data.</text>
</comment>
<evidence type="ECO:0000313" key="9">
    <source>
        <dbReference type="EMBL" id="KAL3102301.1"/>
    </source>
</evidence>
<feature type="transmembrane region" description="Helical" evidence="8">
    <location>
        <begin position="528"/>
        <end position="548"/>
    </location>
</feature>
<feature type="transmembrane region" description="Helical" evidence="8">
    <location>
        <begin position="293"/>
        <end position="314"/>
    </location>
</feature>
<keyword evidence="4 8" id="KW-0812">Transmembrane</keyword>
<keyword evidence="6 8" id="KW-0472">Membrane</keyword>
<feature type="transmembrane region" description="Helical" evidence="8">
    <location>
        <begin position="183"/>
        <end position="200"/>
    </location>
</feature>
<dbReference type="AlphaFoldDB" id="A0ABD2KHA0"/>
<feature type="compositionally biased region" description="Basic and acidic residues" evidence="7">
    <location>
        <begin position="777"/>
        <end position="786"/>
    </location>
</feature>
<keyword evidence="10" id="KW-1185">Reference proteome</keyword>
<dbReference type="NCBIfam" id="TIGR00803">
    <property type="entry name" value="nst"/>
    <property type="match status" value="2"/>
</dbReference>
<proteinExistence type="inferred from homology"/>
<reference evidence="9 10" key="1">
    <citation type="submission" date="2024-10" db="EMBL/GenBank/DDBJ databases">
        <authorList>
            <person name="Kim D."/>
        </authorList>
    </citation>
    <scope>NUCLEOTIDE SEQUENCE [LARGE SCALE GENOMIC DNA]</scope>
    <source>
        <strain evidence="9">Taebaek</strain>
    </source>
</reference>
<feature type="transmembrane region" description="Helical" evidence="8">
    <location>
        <begin position="555"/>
        <end position="573"/>
    </location>
</feature>
<feature type="transmembrane region" description="Helical" evidence="8">
    <location>
        <begin position="466"/>
        <end position="484"/>
    </location>
</feature>
<feature type="transmembrane region" description="Helical" evidence="8">
    <location>
        <begin position="344"/>
        <end position="367"/>
    </location>
</feature>
<evidence type="ECO:0000256" key="2">
    <source>
        <dbReference type="ARBA" id="ARBA00009976"/>
    </source>
</evidence>
<feature type="transmembrane region" description="Helical" evidence="8">
    <location>
        <begin position="504"/>
        <end position="522"/>
    </location>
</feature>
<dbReference type="Proteomes" id="UP001620645">
    <property type="component" value="Unassembled WGS sequence"/>
</dbReference>
<evidence type="ECO:0000313" key="10">
    <source>
        <dbReference type="Proteomes" id="UP001620645"/>
    </source>
</evidence>
<dbReference type="Pfam" id="PF04142">
    <property type="entry name" value="Nuc_sug_transp"/>
    <property type="match status" value="3"/>
</dbReference>
<dbReference type="InterPro" id="IPR007271">
    <property type="entry name" value="Nuc_sug_transpt"/>
</dbReference>
<dbReference type="InterPro" id="IPR037185">
    <property type="entry name" value="EmrE-like"/>
</dbReference>
<feature type="transmembrane region" description="Helical" evidence="8">
    <location>
        <begin position="697"/>
        <end position="715"/>
    </location>
</feature>
<evidence type="ECO:0000256" key="7">
    <source>
        <dbReference type="SAM" id="MobiDB-lite"/>
    </source>
</evidence>
<name>A0ABD2KHA0_HETSC</name>
<feature type="transmembrane region" description="Helical" evidence="8">
    <location>
        <begin position="220"/>
        <end position="241"/>
    </location>
</feature>
<comment type="subcellular location">
    <subcellularLocation>
        <location evidence="1">Membrane</location>
        <topology evidence="1">Multi-pass membrane protein</topology>
    </subcellularLocation>
</comment>
<evidence type="ECO:0008006" key="11">
    <source>
        <dbReference type="Google" id="ProtNLM"/>
    </source>
</evidence>
<organism evidence="9 10">
    <name type="scientific">Heterodera schachtii</name>
    <name type="common">Sugarbeet cyst nematode worm</name>
    <name type="synonym">Tylenchus schachtii</name>
    <dbReference type="NCBI Taxonomy" id="97005"/>
    <lineage>
        <taxon>Eukaryota</taxon>
        <taxon>Metazoa</taxon>
        <taxon>Ecdysozoa</taxon>
        <taxon>Nematoda</taxon>
        <taxon>Chromadorea</taxon>
        <taxon>Rhabditida</taxon>
        <taxon>Tylenchina</taxon>
        <taxon>Tylenchomorpha</taxon>
        <taxon>Tylenchoidea</taxon>
        <taxon>Heteroderidae</taxon>
        <taxon>Heteroderinae</taxon>
        <taxon>Heterodera</taxon>
    </lineage>
</organism>
<evidence type="ECO:0000256" key="4">
    <source>
        <dbReference type="ARBA" id="ARBA00022692"/>
    </source>
</evidence>
<evidence type="ECO:0000256" key="1">
    <source>
        <dbReference type="ARBA" id="ARBA00004141"/>
    </source>
</evidence>
<feature type="transmembrane region" description="Helical" evidence="8">
    <location>
        <begin position="748"/>
        <end position="767"/>
    </location>
</feature>
<dbReference type="EMBL" id="JBICCN010000026">
    <property type="protein sequence ID" value="KAL3102301.1"/>
    <property type="molecule type" value="Genomic_DNA"/>
</dbReference>
<keyword evidence="3" id="KW-0813">Transport</keyword>
<feature type="transmembrane region" description="Helical" evidence="8">
    <location>
        <begin position="253"/>
        <end position="273"/>
    </location>
</feature>
<evidence type="ECO:0000256" key="3">
    <source>
        <dbReference type="ARBA" id="ARBA00022597"/>
    </source>
</evidence>
<feature type="region of interest" description="Disordered" evidence="7">
    <location>
        <begin position="595"/>
        <end position="614"/>
    </location>
</feature>
<feature type="transmembrane region" description="Helical" evidence="8">
    <location>
        <begin position="159"/>
        <end position="176"/>
    </location>
</feature>
<feature type="transmembrane region" description="Helical" evidence="8">
    <location>
        <begin position="722"/>
        <end position="742"/>
    </location>
</feature>
<dbReference type="SUPFAM" id="SSF103481">
    <property type="entry name" value="Multidrug resistance efflux transporter EmrE"/>
    <property type="match status" value="1"/>
</dbReference>
<keyword evidence="5 8" id="KW-1133">Transmembrane helix</keyword>
<feature type="transmembrane region" description="Helical" evidence="8">
    <location>
        <begin position="321"/>
        <end position="338"/>
    </location>
</feature>
<accession>A0ABD2KHA0</accession>
<evidence type="ECO:0000256" key="5">
    <source>
        <dbReference type="ARBA" id="ARBA00022989"/>
    </source>
</evidence>
<sequence length="808" mass="89237">MGSKVTDGDATALLLVDDEFPNDSETPLQKSGPILKDGSGESAKNICGTTEENGNLRRIPMGIEVRRERPSGVQSASIKFAVLIWLTVQNAVHALLLRYSRVRDVPAMYFSTVAVFWTEVIKLSVCLIMVCHHSNGGIFEAFGLIRRQVFDQPRDTLKIVSQLKIFSAAIFSILLLNRSLARAQWVSLCVLFVGVCFVQFQPDEPRKSENRKHLAIEQDVLTGFIAASIACGLSGFSGVFFEKILKGSAPVSLWMRNVQMSVFAIPASFFAAIVQDGSKIREHGFMYGWDSVVWLTSFWYAVGGLSVAVCIKYADNIAKNFATSVAIILATLGSIQFFGFQPNLLFTLGALLVIMSIFLYSSSSIFLRHFNIYGSSSASRPSYFSIKFLSSKNMQTVVSTEKDDEKQPTEEDEGHGLLNNFQNRRESIRPILLKYVSLLVLVLQNACHVLVTRYAMTRVAILFNELVKLCVSLILFFISTNDLCKFFKILYHHFGPNCLDTLKVGVPAVIYLVQNLLIFLAIENLETGTYMVTYQLKILTTAFFAVLILKRKLSLIQWVALLILVAGVALVQYCTRENACEFSLLTPDDPFPTTATVSAPQNESTKSVGPSPIVPSNTQKKMQNPVLGFVYVLIACFLSGFAGIYFEKILKGSEVSIWLRNIQLSSLSIPFGILFIAVKEGSDVLEKGILHGFDSVVWLSVLLQAIGGLVVAVVIKYADNILKAFATSVSIVVATIASILLLGTEPKLMFFLGATFVITAVVFYGVFPYREKEEIAREKGGKRNSEEMQVIVSSGGAAEKQRKGRTAQ</sequence>
<dbReference type="GO" id="GO:0016020">
    <property type="term" value="C:membrane"/>
    <property type="evidence" value="ECO:0007669"/>
    <property type="project" value="UniProtKB-SubCell"/>
</dbReference>
<feature type="region of interest" description="Disordered" evidence="7">
    <location>
        <begin position="777"/>
        <end position="808"/>
    </location>
</feature>
<gene>
    <name evidence="9" type="ORF">niasHS_003710</name>
</gene>
<feature type="transmembrane region" description="Helical" evidence="8">
    <location>
        <begin position="109"/>
        <end position="130"/>
    </location>
</feature>
<keyword evidence="3" id="KW-0762">Sugar transport</keyword>
<dbReference type="PANTHER" id="PTHR10231">
    <property type="entry name" value="NUCLEOTIDE-SUGAR TRANSMEMBRANE TRANSPORTER"/>
    <property type="match status" value="1"/>
</dbReference>
<evidence type="ECO:0000256" key="6">
    <source>
        <dbReference type="ARBA" id="ARBA00023136"/>
    </source>
</evidence>
<evidence type="ECO:0000256" key="8">
    <source>
        <dbReference type="SAM" id="Phobius"/>
    </source>
</evidence>
<feature type="transmembrane region" description="Helical" evidence="8">
    <location>
        <begin position="626"/>
        <end position="646"/>
    </location>
</feature>